<keyword evidence="3" id="KW-1185">Reference proteome</keyword>
<evidence type="ECO:0000313" key="2">
    <source>
        <dbReference type="EMBL" id="PAU96045.1"/>
    </source>
</evidence>
<feature type="transmembrane region" description="Helical" evidence="1">
    <location>
        <begin position="41"/>
        <end position="59"/>
    </location>
</feature>
<dbReference type="Proteomes" id="UP000218023">
    <property type="component" value="Unassembled WGS sequence"/>
</dbReference>
<keyword evidence="1" id="KW-0472">Membrane</keyword>
<evidence type="ECO:0000313" key="3">
    <source>
        <dbReference type="Proteomes" id="UP000218023"/>
    </source>
</evidence>
<sequence>MVGLPLWSAPVLVVAGLLYLREAFRVTSDRPFFYIWRPKTLIWGVGLLALGVDTILLAVRPL</sequence>
<dbReference type="RefSeq" id="WP_095641283.1">
    <property type="nucleotide sequence ID" value="NZ_NSJZ01000023.1"/>
</dbReference>
<comment type="caution">
    <text evidence="2">The sequence shown here is derived from an EMBL/GenBank/DDBJ whole genome shotgun (WGS) entry which is preliminary data.</text>
</comment>
<accession>A0A2A2GGQ1</accession>
<dbReference type="AlphaFoldDB" id="A0A2A2GGQ1"/>
<proteinExistence type="predicted"/>
<evidence type="ECO:0000256" key="1">
    <source>
        <dbReference type="SAM" id="Phobius"/>
    </source>
</evidence>
<dbReference type="EMBL" id="NSJZ01000023">
    <property type="protein sequence ID" value="PAU96045.1"/>
    <property type="molecule type" value="Genomic_DNA"/>
</dbReference>
<protein>
    <submittedName>
        <fullName evidence="2">Uncharacterized protein</fullName>
    </submittedName>
</protein>
<name>A0A2A2GGQ1_9RHOB</name>
<keyword evidence="1" id="KW-0812">Transmembrane</keyword>
<reference evidence="2 3" key="1">
    <citation type="submission" date="2017-09" db="EMBL/GenBank/DDBJ databases">
        <title>Paracoccus alkalisoli sp. nov., isolated from saline alkaline soil.</title>
        <authorList>
            <person name="Dong X."/>
            <person name="Zhang G."/>
        </authorList>
    </citation>
    <scope>NUCLEOTIDE SEQUENCE [LARGE SCALE GENOMIC DNA]</scope>
    <source>
        <strain evidence="2 3">WN007</strain>
    </source>
</reference>
<organism evidence="2 3">
    <name type="scientific">Paracoccus salipaludis</name>
    <dbReference type="NCBI Taxonomy" id="2032623"/>
    <lineage>
        <taxon>Bacteria</taxon>
        <taxon>Pseudomonadati</taxon>
        <taxon>Pseudomonadota</taxon>
        <taxon>Alphaproteobacteria</taxon>
        <taxon>Rhodobacterales</taxon>
        <taxon>Paracoccaceae</taxon>
        <taxon>Paracoccus</taxon>
    </lineage>
</organism>
<keyword evidence="1" id="KW-1133">Transmembrane helix</keyword>
<gene>
    <name evidence="2" type="ORF">CK240_15750</name>
</gene>